<keyword evidence="11" id="KW-1185">Reference proteome</keyword>
<dbReference type="AlphaFoldDB" id="A0A1Y6CUV7"/>
<evidence type="ECO:0000256" key="4">
    <source>
        <dbReference type="ARBA" id="ARBA00022448"/>
    </source>
</evidence>
<evidence type="ECO:0000256" key="8">
    <source>
        <dbReference type="PIRNR" id="PIRNR003107"/>
    </source>
</evidence>
<name>A0A1Y6CUV7_9GAMM</name>
<keyword evidence="4 8" id="KW-0813">Transport</keyword>
<gene>
    <name evidence="10" type="ORF">SAMN02949497_1404</name>
</gene>
<dbReference type="PANTHER" id="PTHR42930:SF3">
    <property type="entry name" value="PHOSPHATE-SPECIFIC TRANSPORT SYSTEM ACCESSORY PROTEIN PHOU"/>
    <property type="match status" value="1"/>
</dbReference>
<evidence type="ECO:0000313" key="11">
    <source>
        <dbReference type="Proteomes" id="UP000192923"/>
    </source>
</evidence>
<evidence type="ECO:0000256" key="7">
    <source>
        <dbReference type="ARBA" id="ARBA00056181"/>
    </source>
</evidence>
<dbReference type="GO" id="GO:0045936">
    <property type="term" value="P:negative regulation of phosphate metabolic process"/>
    <property type="evidence" value="ECO:0007669"/>
    <property type="project" value="InterPro"/>
</dbReference>
<dbReference type="OrthoDB" id="9814256at2"/>
<dbReference type="GO" id="GO:0030643">
    <property type="term" value="P:intracellular phosphate ion homeostasis"/>
    <property type="evidence" value="ECO:0007669"/>
    <property type="project" value="InterPro"/>
</dbReference>
<evidence type="ECO:0000256" key="2">
    <source>
        <dbReference type="ARBA" id="ARBA00008107"/>
    </source>
</evidence>
<feature type="domain" description="PhoU" evidence="9">
    <location>
        <begin position="32"/>
        <end position="119"/>
    </location>
</feature>
<dbReference type="SUPFAM" id="SSF109755">
    <property type="entry name" value="PhoU-like"/>
    <property type="match status" value="1"/>
</dbReference>
<organism evidence="10 11">
    <name type="scientific">Methylomagnum ishizawai</name>
    <dbReference type="NCBI Taxonomy" id="1760988"/>
    <lineage>
        <taxon>Bacteria</taxon>
        <taxon>Pseudomonadati</taxon>
        <taxon>Pseudomonadota</taxon>
        <taxon>Gammaproteobacteria</taxon>
        <taxon>Methylococcales</taxon>
        <taxon>Methylococcaceae</taxon>
        <taxon>Methylomagnum</taxon>
    </lineage>
</organism>
<dbReference type="InterPro" id="IPR026022">
    <property type="entry name" value="PhoU_dom"/>
</dbReference>
<protein>
    <recommendedName>
        <fullName evidence="8">Phosphate-specific transport system accessory protein PhoU</fullName>
    </recommendedName>
</protein>
<sequence>MNGQEQPSTVPKVEGHTVRRFDGEMNQIHLKVLEMGGLALAQLRDALRALKYKDAALAQAIAPRENRIDHLEVEADAEVLGLIARRCPMGGDLRMVMAVSKSVTDLERIGDEAMRIATIAQHIYGKEGAEPNAQLLRDVHLMGDFVVELVEDALRAFDLLGEDLATEVIAQQDKLEDEFEAGLRRLMTYVMEDARNIGFAISVILIIKSLERIGAHAANLAEYVIFQVRGMDVRHQGAPTAP</sequence>
<dbReference type="GO" id="GO:0006817">
    <property type="term" value="P:phosphate ion transport"/>
    <property type="evidence" value="ECO:0007669"/>
    <property type="project" value="UniProtKB-KW"/>
</dbReference>
<keyword evidence="5 8" id="KW-0963">Cytoplasm</keyword>
<dbReference type="InterPro" id="IPR028366">
    <property type="entry name" value="PhoU"/>
</dbReference>
<dbReference type="InterPro" id="IPR038078">
    <property type="entry name" value="PhoU-like_sf"/>
</dbReference>
<dbReference type="STRING" id="1760988.SAMN02949497_1404"/>
<dbReference type="RefSeq" id="WP_085211178.1">
    <property type="nucleotide sequence ID" value="NZ_FXAM01000001.1"/>
</dbReference>
<dbReference type="Proteomes" id="UP000192923">
    <property type="component" value="Unassembled WGS sequence"/>
</dbReference>
<dbReference type="Gene3D" id="1.20.58.220">
    <property type="entry name" value="Phosphate transport system protein phou homolog 2, domain 2"/>
    <property type="match status" value="1"/>
</dbReference>
<evidence type="ECO:0000313" key="10">
    <source>
        <dbReference type="EMBL" id="SMF94097.1"/>
    </source>
</evidence>
<evidence type="ECO:0000256" key="6">
    <source>
        <dbReference type="ARBA" id="ARBA00022592"/>
    </source>
</evidence>
<reference evidence="10 11" key="1">
    <citation type="submission" date="2016-12" db="EMBL/GenBank/DDBJ databases">
        <authorList>
            <person name="Song W.-J."/>
            <person name="Kurnit D.M."/>
        </authorList>
    </citation>
    <scope>NUCLEOTIDE SEQUENCE [LARGE SCALE GENOMIC DNA]</scope>
    <source>
        <strain evidence="10 11">175</strain>
    </source>
</reference>
<dbReference type="EMBL" id="FXAM01000001">
    <property type="protein sequence ID" value="SMF94097.1"/>
    <property type="molecule type" value="Genomic_DNA"/>
</dbReference>
<comment type="subcellular location">
    <subcellularLocation>
        <location evidence="1 8">Cytoplasm</location>
    </subcellularLocation>
</comment>
<proteinExistence type="inferred from homology"/>
<keyword evidence="6 8" id="KW-0592">Phosphate transport</keyword>
<dbReference type="Pfam" id="PF01895">
    <property type="entry name" value="PhoU"/>
    <property type="match status" value="2"/>
</dbReference>
<evidence type="ECO:0000256" key="3">
    <source>
        <dbReference type="ARBA" id="ARBA00011738"/>
    </source>
</evidence>
<dbReference type="NCBIfam" id="TIGR02135">
    <property type="entry name" value="phoU_full"/>
    <property type="match status" value="1"/>
</dbReference>
<evidence type="ECO:0000256" key="5">
    <source>
        <dbReference type="ARBA" id="ARBA00022490"/>
    </source>
</evidence>
<comment type="similarity">
    <text evidence="2 8">Belongs to the PhoU family.</text>
</comment>
<comment type="subunit">
    <text evidence="3 8">Homodimer.</text>
</comment>
<dbReference type="FunFam" id="1.20.58.220:FF:000004">
    <property type="entry name" value="Phosphate-specific transport system accessory protein PhoU"/>
    <property type="match status" value="1"/>
</dbReference>
<accession>A0A1Y6CUV7</accession>
<feature type="domain" description="PhoU" evidence="9">
    <location>
        <begin position="140"/>
        <end position="224"/>
    </location>
</feature>
<dbReference type="PANTHER" id="PTHR42930">
    <property type="entry name" value="PHOSPHATE-SPECIFIC TRANSPORT SYSTEM ACCESSORY PROTEIN PHOU"/>
    <property type="match status" value="1"/>
</dbReference>
<comment type="function">
    <text evidence="7 8">Plays a role in the regulation of phosphate uptake.</text>
</comment>
<dbReference type="PIRSF" id="PIRSF003107">
    <property type="entry name" value="PhoU"/>
    <property type="match status" value="1"/>
</dbReference>
<dbReference type="GO" id="GO:0005737">
    <property type="term" value="C:cytoplasm"/>
    <property type="evidence" value="ECO:0007669"/>
    <property type="project" value="UniProtKB-SubCell"/>
</dbReference>
<evidence type="ECO:0000259" key="9">
    <source>
        <dbReference type="Pfam" id="PF01895"/>
    </source>
</evidence>
<evidence type="ECO:0000256" key="1">
    <source>
        <dbReference type="ARBA" id="ARBA00004496"/>
    </source>
</evidence>